<keyword evidence="2" id="KW-1133">Transmembrane helix</keyword>
<comment type="caution">
    <text evidence="3">The sequence shown here is derived from an EMBL/GenBank/DDBJ whole genome shotgun (WGS) entry which is preliminary data.</text>
</comment>
<feature type="compositionally biased region" description="Low complexity" evidence="1">
    <location>
        <begin position="295"/>
        <end position="308"/>
    </location>
</feature>
<evidence type="ECO:0000256" key="2">
    <source>
        <dbReference type="SAM" id="Phobius"/>
    </source>
</evidence>
<feature type="transmembrane region" description="Helical" evidence="2">
    <location>
        <begin position="41"/>
        <end position="62"/>
    </location>
</feature>
<feature type="transmembrane region" description="Helical" evidence="2">
    <location>
        <begin position="116"/>
        <end position="141"/>
    </location>
</feature>
<dbReference type="EMBL" id="JAHBBH010000019">
    <property type="protein sequence ID" value="MBW3092806.1"/>
    <property type="molecule type" value="Genomic_DNA"/>
</dbReference>
<name>A0ABS6WFH2_9BIFI</name>
<keyword evidence="4" id="KW-1185">Reference proteome</keyword>
<sequence length="345" mass="35023">MTAFEAQDVYGESPAQDAAATRPDETAGTAAEASRPATTPLVVRTLAELAGSFLVCFAIYAISSFGTSIYGANMAFVTVATALAYAGVTTLLAGVSDVQLNPAVTIASVLVSRTAAIDAVAYVVAQLVGAIGAGALLRFLLPTSSSIAEKVWLTPAVNGYAEGSVSYSTVNSVGISFGVTMAIVVEVVASLIIVGTAMRRFSDDASQGRFGARATALGVAYGVGAAICYPITGASLNPARATGIALFAQGQGLTTEPLGQLWVFWVCPVLAAAVVALVMIASQMAQSAKHEKAAAPDSDATAETAETAESADEADAEQSGQHAYGEVADEQSDAQGNADEGIERH</sequence>
<gene>
    <name evidence="3" type="ORF">KIH79_07665</name>
</gene>
<dbReference type="RefSeq" id="WP_219058856.1">
    <property type="nucleotide sequence ID" value="NZ_JAHBBH010000019.1"/>
</dbReference>
<keyword evidence="2" id="KW-0812">Transmembrane</keyword>
<keyword evidence="2" id="KW-0472">Membrane</keyword>
<feature type="transmembrane region" description="Helical" evidence="2">
    <location>
        <begin position="74"/>
        <end position="95"/>
    </location>
</feature>
<dbReference type="InterPro" id="IPR034294">
    <property type="entry name" value="Aquaporin_transptr"/>
</dbReference>
<evidence type="ECO:0000313" key="4">
    <source>
        <dbReference type="Proteomes" id="UP000700815"/>
    </source>
</evidence>
<dbReference type="InterPro" id="IPR022357">
    <property type="entry name" value="MIP_CS"/>
</dbReference>
<feature type="transmembrane region" description="Helical" evidence="2">
    <location>
        <begin position="175"/>
        <end position="198"/>
    </location>
</feature>
<dbReference type="PROSITE" id="PS00221">
    <property type="entry name" value="MIP"/>
    <property type="match status" value="1"/>
</dbReference>
<accession>A0ABS6WFH2</accession>
<feature type="transmembrane region" description="Helical" evidence="2">
    <location>
        <begin position="262"/>
        <end position="282"/>
    </location>
</feature>
<feature type="region of interest" description="Disordered" evidence="1">
    <location>
        <begin position="1"/>
        <end position="33"/>
    </location>
</feature>
<reference evidence="3 4" key="1">
    <citation type="submission" date="2021-05" db="EMBL/GenBank/DDBJ databases">
        <title>Phylogenetic classification of ten novel species belonging to the genus Bifidobacterium comprising B. colchicus sp. nov., B. abeli sp. nov., B. bicoloris sp. nov., B. guerezis sp. nov., B. rosaliae sp. nov., B. santillanensis sp. nov., B. argentati sp. nov., B. amazzoni sp. nov., B. pluviali sp. nov., and B. pinnaculum sp. nov.</title>
        <authorList>
            <person name="Lugli G.A."/>
            <person name="Ruiz Garcia L."/>
            <person name="Margolles A."/>
            <person name="Ventura M."/>
        </authorList>
    </citation>
    <scope>NUCLEOTIDE SEQUENCE [LARGE SCALE GENOMIC DNA]</scope>
    <source>
        <strain evidence="3 4">82T10</strain>
    </source>
</reference>
<dbReference type="PANTHER" id="PTHR19139:SF268">
    <property type="entry name" value="NEUROGENIC PROTEIN BIG BRAIN"/>
    <property type="match status" value="1"/>
</dbReference>
<dbReference type="Proteomes" id="UP000700815">
    <property type="component" value="Unassembled WGS sequence"/>
</dbReference>
<proteinExistence type="predicted"/>
<protein>
    <submittedName>
        <fullName evidence="3">Aquaporin</fullName>
    </submittedName>
</protein>
<dbReference type="PANTHER" id="PTHR19139">
    <property type="entry name" value="AQUAPORIN TRANSPORTER"/>
    <property type="match status" value="1"/>
</dbReference>
<evidence type="ECO:0000313" key="3">
    <source>
        <dbReference type="EMBL" id="MBW3092806.1"/>
    </source>
</evidence>
<dbReference type="InterPro" id="IPR000425">
    <property type="entry name" value="MIP"/>
</dbReference>
<feature type="transmembrane region" description="Helical" evidence="2">
    <location>
        <begin position="210"/>
        <end position="232"/>
    </location>
</feature>
<feature type="region of interest" description="Disordered" evidence="1">
    <location>
        <begin position="291"/>
        <end position="345"/>
    </location>
</feature>
<dbReference type="Pfam" id="PF00230">
    <property type="entry name" value="MIP"/>
    <property type="match status" value="1"/>
</dbReference>
<evidence type="ECO:0000256" key="1">
    <source>
        <dbReference type="SAM" id="MobiDB-lite"/>
    </source>
</evidence>
<organism evidence="3 4">
    <name type="scientific">Bifidobacterium miconis</name>
    <dbReference type="NCBI Taxonomy" id="2834435"/>
    <lineage>
        <taxon>Bacteria</taxon>
        <taxon>Bacillati</taxon>
        <taxon>Actinomycetota</taxon>
        <taxon>Actinomycetes</taxon>
        <taxon>Bifidobacteriales</taxon>
        <taxon>Bifidobacteriaceae</taxon>
        <taxon>Bifidobacterium</taxon>
    </lineage>
</organism>